<evidence type="ECO:0000256" key="5">
    <source>
        <dbReference type="ARBA" id="ARBA00023295"/>
    </source>
</evidence>
<keyword evidence="2" id="KW-0378">Hydrolase</keyword>
<comment type="similarity">
    <text evidence="1">Belongs to the glycosyl hydrolase 5 (cellulase A) family.</text>
</comment>
<sequence>MSLSPPPLQLGAADVDAEARAELLAHGVPIVPVDELYAPNGVLDFYGAGDGRLHANGKVFYLRGINWYGAEGKGMMPEGMDVRRMSDLLDLIADQGFNSIRLTFNMEDWIADPLIPQDGFDHDLNPELVDVTYREMLRLVVRKAGRRQLLVLLACHRLRRSYADSEHPGDWPGSWNGLWWEDAVVSGVRLTEQNVAALWGEIAQLFCAEWNLFATDLMNEPHMGYWGSDAFGVDEDGVEWSSKHMDWAVGASALGNAVLRACPRLLIFVEGTAELKTEWGESFKTARLNGLMEKGLVALSNMSKLVLSPHSYGPSLYQVPETLKWFPKRFQSDNYPSNLVHYWEDNYGFATSMGPRLPMVLGEAGGDMVCCDIKGVYQRPAADAEYLARLISYVGQKGIGLFYFCLNPGAHDTGGILQRDWRTLVHSKARMLAGVRSTRVRRAAAPPPPPPRRPHRHPSPPALALAPPLAPCGTAGVRCPPGYFLCAPTFVRRHAFCDVDADCEGNRHCSPASAEAEAACADEERECCVVSPFCPAEYHFCDANARQPRPFCDIDADCYGDSFCPMGEDTAACEAGEGDCCLRNPHGSCPIGYTLCAPTDAHAEEFCDADADCAADFECTPTASCPLGKGECCVKSPRCPAEYFYCPPTEARPHAICDIDHDCVGDDFCPAAPPEVCSGRGGCCTLPVFDMLRDVDCSPPPPLPPIPPPSPIVPLAPSPPPPPFMPLEQYHPSCNACHSINNGPGDCSAIMGCHHDRCAFCTNQNPSPPPDSPPSAAERPLAPSPHPPPPLLSFPSGLMAHQDDARRQEANSPLDGLRAVALEMTSMPMYAFISLAALLMLAMYKATLCWEHRRRSRRGVQWGTAARVKRSDLTQGGTRPSCFRGLAYLRAADADKEAEQNLCSL</sequence>
<keyword evidence="11" id="KW-1185">Reference proteome</keyword>
<dbReference type="Gene3D" id="3.20.20.80">
    <property type="entry name" value="Glycosidases"/>
    <property type="match status" value="1"/>
</dbReference>
<organism evidence="10 11">
    <name type="scientific">Prymnesium parvum</name>
    <name type="common">Toxic golden alga</name>
    <dbReference type="NCBI Taxonomy" id="97485"/>
    <lineage>
        <taxon>Eukaryota</taxon>
        <taxon>Haptista</taxon>
        <taxon>Haptophyta</taxon>
        <taxon>Prymnesiophyceae</taxon>
        <taxon>Prymnesiales</taxon>
        <taxon>Prymnesiaceae</taxon>
        <taxon>Prymnesium</taxon>
    </lineage>
</organism>
<evidence type="ECO:0000256" key="2">
    <source>
        <dbReference type="ARBA" id="ARBA00022801"/>
    </source>
</evidence>
<evidence type="ECO:0000259" key="9">
    <source>
        <dbReference type="Pfam" id="PF00150"/>
    </source>
</evidence>
<feature type="compositionally biased region" description="Pro residues" evidence="7">
    <location>
        <begin position="782"/>
        <end position="792"/>
    </location>
</feature>
<dbReference type="AlphaFoldDB" id="A0AB34JPF4"/>
<comment type="caution">
    <text evidence="10">The sequence shown here is derived from an EMBL/GenBank/DDBJ whole genome shotgun (WGS) entry which is preliminary data.</text>
</comment>
<name>A0AB34JPF4_PRYPA</name>
<feature type="region of interest" description="Disordered" evidence="7">
    <location>
        <begin position="765"/>
        <end position="797"/>
    </location>
</feature>
<dbReference type="GO" id="GO:0030245">
    <property type="term" value="P:cellulose catabolic process"/>
    <property type="evidence" value="ECO:0007669"/>
    <property type="project" value="UniProtKB-KW"/>
</dbReference>
<evidence type="ECO:0000256" key="4">
    <source>
        <dbReference type="ARBA" id="ARBA00023277"/>
    </source>
</evidence>
<keyword evidence="5" id="KW-0326">Glycosidase</keyword>
<feature type="region of interest" description="Disordered" evidence="7">
    <location>
        <begin position="438"/>
        <end position="460"/>
    </location>
</feature>
<keyword evidence="8" id="KW-1133">Transmembrane helix</keyword>
<feature type="transmembrane region" description="Helical" evidence="8">
    <location>
        <begin position="827"/>
        <end position="848"/>
    </location>
</feature>
<keyword evidence="6" id="KW-0624">Polysaccharide degradation</keyword>
<evidence type="ECO:0000256" key="3">
    <source>
        <dbReference type="ARBA" id="ARBA00023001"/>
    </source>
</evidence>
<dbReference type="SUPFAM" id="SSF51445">
    <property type="entry name" value="(Trans)glycosidases"/>
    <property type="match status" value="1"/>
</dbReference>
<keyword evidence="8" id="KW-0812">Transmembrane</keyword>
<dbReference type="PANTHER" id="PTHR35923:SF2">
    <property type="entry name" value="ENDOGLUCANASE"/>
    <property type="match status" value="1"/>
</dbReference>
<evidence type="ECO:0000256" key="1">
    <source>
        <dbReference type="ARBA" id="ARBA00005641"/>
    </source>
</evidence>
<keyword evidence="3" id="KW-0136">Cellulose degradation</keyword>
<protein>
    <recommendedName>
        <fullName evidence="9">Glycoside hydrolase family 5 domain-containing protein</fullName>
    </recommendedName>
</protein>
<evidence type="ECO:0000256" key="6">
    <source>
        <dbReference type="ARBA" id="ARBA00023326"/>
    </source>
</evidence>
<evidence type="ECO:0000313" key="10">
    <source>
        <dbReference type="EMBL" id="KAL1523818.1"/>
    </source>
</evidence>
<dbReference type="GO" id="GO:0004553">
    <property type="term" value="F:hydrolase activity, hydrolyzing O-glycosyl compounds"/>
    <property type="evidence" value="ECO:0007669"/>
    <property type="project" value="InterPro"/>
</dbReference>
<dbReference type="EMBL" id="JBGBPQ010000005">
    <property type="protein sequence ID" value="KAL1523818.1"/>
    <property type="molecule type" value="Genomic_DNA"/>
</dbReference>
<gene>
    <name evidence="10" type="ORF">AB1Y20_018740</name>
</gene>
<evidence type="ECO:0000313" key="11">
    <source>
        <dbReference type="Proteomes" id="UP001515480"/>
    </source>
</evidence>
<dbReference type="InterPro" id="IPR017853">
    <property type="entry name" value="GH"/>
</dbReference>
<keyword evidence="4" id="KW-0119">Carbohydrate metabolism</keyword>
<evidence type="ECO:0000256" key="8">
    <source>
        <dbReference type="SAM" id="Phobius"/>
    </source>
</evidence>
<evidence type="ECO:0000256" key="7">
    <source>
        <dbReference type="SAM" id="MobiDB-lite"/>
    </source>
</evidence>
<dbReference type="Proteomes" id="UP001515480">
    <property type="component" value="Unassembled WGS sequence"/>
</dbReference>
<accession>A0AB34JPF4</accession>
<keyword evidence="8" id="KW-0472">Membrane</keyword>
<proteinExistence type="inferred from homology"/>
<feature type="domain" description="Glycoside hydrolase family 5" evidence="9">
    <location>
        <begin position="66"/>
        <end position="408"/>
    </location>
</feature>
<reference evidence="10 11" key="1">
    <citation type="journal article" date="2024" name="Science">
        <title>Giant polyketide synthase enzymes in the biosynthesis of giant marine polyether toxins.</title>
        <authorList>
            <person name="Fallon T.R."/>
            <person name="Shende V.V."/>
            <person name="Wierzbicki I.H."/>
            <person name="Pendleton A.L."/>
            <person name="Watervoot N.F."/>
            <person name="Auber R.P."/>
            <person name="Gonzalez D.J."/>
            <person name="Wisecaver J.H."/>
            <person name="Moore B.S."/>
        </authorList>
    </citation>
    <scope>NUCLEOTIDE SEQUENCE [LARGE SCALE GENOMIC DNA]</scope>
    <source>
        <strain evidence="10 11">12B1</strain>
    </source>
</reference>
<dbReference type="InterPro" id="IPR001547">
    <property type="entry name" value="Glyco_hydro_5"/>
</dbReference>
<dbReference type="PANTHER" id="PTHR35923">
    <property type="entry name" value="MAJOR EXTRACELLULAR ENDOGLUCANASE"/>
    <property type="match status" value="1"/>
</dbReference>
<dbReference type="Pfam" id="PF00150">
    <property type="entry name" value="Cellulase"/>
    <property type="match status" value="1"/>
</dbReference>